<dbReference type="EMBL" id="BARS01027583">
    <property type="protein sequence ID" value="GAF99858.1"/>
    <property type="molecule type" value="Genomic_DNA"/>
</dbReference>
<feature type="non-terminal residue" evidence="1">
    <location>
        <position position="34"/>
    </location>
</feature>
<evidence type="ECO:0008006" key="2">
    <source>
        <dbReference type="Google" id="ProtNLM"/>
    </source>
</evidence>
<organism evidence="1">
    <name type="scientific">marine sediment metagenome</name>
    <dbReference type="NCBI Taxonomy" id="412755"/>
    <lineage>
        <taxon>unclassified sequences</taxon>
        <taxon>metagenomes</taxon>
        <taxon>ecological metagenomes</taxon>
    </lineage>
</organism>
<evidence type="ECO:0000313" key="1">
    <source>
        <dbReference type="EMBL" id="GAF99858.1"/>
    </source>
</evidence>
<name>X0U238_9ZZZZ</name>
<sequence>MPKISDPITIRNMEVKNRFGYPPMLSSSHDTEGR</sequence>
<reference evidence="1" key="1">
    <citation type="journal article" date="2014" name="Front. Microbiol.">
        <title>High frequency of phylogenetically diverse reductive dehalogenase-homologous genes in deep subseafloor sedimentary metagenomes.</title>
        <authorList>
            <person name="Kawai M."/>
            <person name="Futagami T."/>
            <person name="Toyoda A."/>
            <person name="Takaki Y."/>
            <person name="Nishi S."/>
            <person name="Hori S."/>
            <person name="Arai W."/>
            <person name="Tsubouchi T."/>
            <person name="Morono Y."/>
            <person name="Uchiyama I."/>
            <person name="Ito T."/>
            <person name="Fujiyama A."/>
            <person name="Inagaki F."/>
            <person name="Takami H."/>
        </authorList>
    </citation>
    <scope>NUCLEOTIDE SEQUENCE</scope>
    <source>
        <strain evidence="1">Expedition CK06-06</strain>
    </source>
</reference>
<accession>X0U238</accession>
<comment type="caution">
    <text evidence="1">The sequence shown here is derived from an EMBL/GenBank/DDBJ whole genome shotgun (WGS) entry which is preliminary data.</text>
</comment>
<proteinExistence type="predicted"/>
<protein>
    <recommendedName>
        <fullName evidence="2">NADH:flavin oxidoreductase/NADH oxidase N-terminal domain-containing protein</fullName>
    </recommendedName>
</protein>
<dbReference type="AlphaFoldDB" id="X0U238"/>
<gene>
    <name evidence="1" type="ORF">S01H1_43302</name>
</gene>